<dbReference type="PANTHER" id="PTHR30344:SF1">
    <property type="entry name" value="6-PHOSPHOGLUCONOLACTONASE"/>
    <property type="match status" value="1"/>
</dbReference>
<evidence type="ECO:0000256" key="1">
    <source>
        <dbReference type="ARBA" id="ARBA00005564"/>
    </source>
</evidence>
<keyword evidence="5" id="KW-1185">Reference proteome</keyword>
<keyword evidence="2" id="KW-0313">Glucose metabolism</keyword>
<dbReference type="SUPFAM" id="SSF51004">
    <property type="entry name" value="C-terminal (heme d1) domain of cytochrome cd1-nitrite reductase"/>
    <property type="match status" value="1"/>
</dbReference>
<evidence type="ECO:0000256" key="3">
    <source>
        <dbReference type="SAM" id="SignalP"/>
    </source>
</evidence>
<proteinExistence type="inferred from homology"/>
<keyword evidence="2" id="KW-0119">Carbohydrate metabolism</keyword>
<feature type="chain" id="PRO_5046695091" evidence="3">
    <location>
        <begin position="19"/>
        <end position="369"/>
    </location>
</feature>
<evidence type="ECO:0000256" key="2">
    <source>
        <dbReference type="ARBA" id="ARBA00022526"/>
    </source>
</evidence>
<evidence type="ECO:0000313" key="4">
    <source>
        <dbReference type="EMBL" id="BDB55600.1"/>
    </source>
</evidence>
<gene>
    <name evidence="4" type="ORF">GENT5_19050</name>
</gene>
<accession>A0ABN6L1Y0</accession>
<protein>
    <submittedName>
        <fullName evidence="4">6-phosphogluconolactonase</fullName>
    </submittedName>
</protein>
<dbReference type="InterPro" id="IPR019405">
    <property type="entry name" value="Lactonase_7-beta_prop"/>
</dbReference>
<evidence type="ECO:0000313" key="5">
    <source>
        <dbReference type="Proteomes" id="UP001319867"/>
    </source>
</evidence>
<reference evidence="4 5" key="1">
    <citation type="journal article" date="2022" name="Int. J. Syst. Evol. Microbiol.">
        <title>Flavobacterium ammonificans sp. nov. and Flavobacterium ammoniigenes sp. nov., ammonifying bacteria isolated from surface river water.</title>
        <authorList>
            <person name="Watanabe K."/>
            <person name="Kitamura T."/>
            <person name="Ogata Y."/>
            <person name="Shindo C."/>
            <person name="Suda W."/>
        </authorList>
    </citation>
    <scope>NUCLEOTIDE SEQUENCE [LARGE SCALE GENOMIC DNA]</scope>
    <source>
        <strain evidence="4 5">GENT5</strain>
    </source>
</reference>
<comment type="similarity">
    <text evidence="1">Belongs to the cycloisomerase 2 family.</text>
</comment>
<reference evidence="4 5" key="2">
    <citation type="journal article" date="2022" name="Microorganisms">
        <title>Complete Genome Sequences of Two Flavobacterium ammonificans Strains and a Flavobacterium ammoniigenes Strain of Ammonifying Bacterioplankton Isolated from Surface River Water.</title>
        <authorList>
            <person name="Suda W."/>
            <person name="Ogata Y."/>
            <person name="Shindo C."/>
            <person name="Watanabe K."/>
        </authorList>
    </citation>
    <scope>NUCLEOTIDE SEQUENCE [LARGE SCALE GENOMIC DNA]</scope>
    <source>
        <strain evidence="4 5">GENT5</strain>
    </source>
</reference>
<dbReference type="InterPro" id="IPR050282">
    <property type="entry name" value="Cycloisomerase_2"/>
</dbReference>
<feature type="signal peptide" evidence="3">
    <location>
        <begin position="1"/>
        <end position="18"/>
    </location>
</feature>
<name>A0ABN6L1Y0_9FLAO</name>
<dbReference type="PANTHER" id="PTHR30344">
    <property type="entry name" value="6-PHOSPHOGLUCONOLACTONASE-RELATED"/>
    <property type="match status" value="1"/>
</dbReference>
<dbReference type="InterPro" id="IPR011048">
    <property type="entry name" value="Haem_d1_sf"/>
</dbReference>
<keyword evidence="3" id="KW-0732">Signal</keyword>
<sequence length="369" mass="40449">MKNSILLLFLGLISLSQAQTKNLPLFIGTYTNSCDSKGIYVYDFDTNTGDFVFKNATEKVINPSYLALSKNQKVLYSVNENGTESTISSFGLDGTTGQLTSLNQQKAQGADPCYIINDVLNVIVANYSGGNIAVFRKNTDGSLTEVKQLMQHKGKGIHPRQESAHVHMVYFSPDKKYVLSTDLGTDSVDIYKYHPDAANDVLQWESSIPVQSGSGPRHLTFSKDGKKLYVLQELNGAISVFDFANDKLNKIQETTILAKDFKGNFTGADIHISPDGKFLYASNRGEANTISIFKILKNGQLQSLSVVSSLGKGPRNFVIDPTGKFLLVAHQYSNDIVVFKRDLSSGAISDTGKRIELCSPVCLVFGNQK</sequence>
<dbReference type="EMBL" id="AP025184">
    <property type="protein sequence ID" value="BDB55600.1"/>
    <property type="molecule type" value="Genomic_DNA"/>
</dbReference>
<dbReference type="InterPro" id="IPR015943">
    <property type="entry name" value="WD40/YVTN_repeat-like_dom_sf"/>
</dbReference>
<dbReference type="Pfam" id="PF10282">
    <property type="entry name" value="Lactonase"/>
    <property type="match status" value="1"/>
</dbReference>
<organism evidence="4 5">
    <name type="scientific">Flavobacterium ammoniigenes</name>
    <dbReference type="NCBI Taxonomy" id="1751095"/>
    <lineage>
        <taxon>Bacteria</taxon>
        <taxon>Pseudomonadati</taxon>
        <taxon>Bacteroidota</taxon>
        <taxon>Flavobacteriia</taxon>
        <taxon>Flavobacteriales</taxon>
        <taxon>Flavobacteriaceae</taxon>
        <taxon>Flavobacterium</taxon>
    </lineage>
</organism>
<dbReference type="RefSeq" id="WP_229317015.1">
    <property type="nucleotide sequence ID" value="NZ_AP025184.1"/>
</dbReference>
<dbReference type="Proteomes" id="UP001319867">
    <property type="component" value="Chromosome"/>
</dbReference>
<dbReference type="Gene3D" id="2.130.10.10">
    <property type="entry name" value="YVTN repeat-like/Quinoprotein amine dehydrogenase"/>
    <property type="match status" value="1"/>
</dbReference>